<dbReference type="InterPro" id="IPR045441">
    <property type="entry name" value="DUF6506"/>
</dbReference>
<proteinExistence type="predicted"/>
<evidence type="ECO:0000313" key="1">
    <source>
        <dbReference type="EMBL" id="MCK0088139.1"/>
    </source>
</evidence>
<dbReference type="Proteomes" id="UP001203136">
    <property type="component" value="Unassembled WGS sequence"/>
</dbReference>
<protein>
    <submittedName>
        <fullName evidence="1">DUF6506 family protein</fullName>
    </submittedName>
</protein>
<gene>
    <name evidence="2" type="ORF">CSLFYP84_00576</name>
    <name evidence="1" type="ORF">K5I21_20130</name>
</gene>
<accession>A0A6N2ZHA5</accession>
<name>A0A6N2ZHA5_CLOSY</name>
<organism evidence="2">
    <name type="scientific">Clostridium symbiosum</name>
    <name type="common">Bacteroides symbiosus</name>
    <dbReference type="NCBI Taxonomy" id="1512"/>
    <lineage>
        <taxon>Bacteria</taxon>
        <taxon>Bacillati</taxon>
        <taxon>Bacillota</taxon>
        <taxon>Clostridia</taxon>
        <taxon>Lachnospirales</taxon>
        <taxon>Lachnospiraceae</taxon>
        <taxon>Otoolea</taxon>
    </lineage>
</organism>
<dbReference type="EMBL" id="CACRUA010000007">
    <property type="protein sequence ID" value="VYT78661.1"/>
    <property type="molecule type" value="Genomic_DNA"/>
</dbReference>
<sequence length="99" mass="11257">MKKKFAFILMSDAYNPDVHQASFEKETMSTHIYTVRSFEEACSKLKELEKEGFGAVELCGAFGPEKAQQLIELTHNKIAIGYVVHNPEQNQLFDAFFGH</sequence>
<dbReference type="AlphaFoldDB" id="A0A6N2ZHA5"/>
<reference evidence="2" key="1">
    <citation type="submission" date="2019-11" db="EMBL/GenBank/DDBJ databases">
        <authorList>
            <person name="Feng L."/>
        </authorList>
    </citation>
    <scope>NUCLEOTIDE SEQUENCE</scope>
    <source>
        <strain evidence="2">CsymbiosumLFYP84</strain>
    </source>
</reference>
<dbReference type="Pfam" id="PF20116">
    <property type="entry name" value="DUF6506"/>
    <property type="match status" value="1"/>
</dbReference>
<dbReference type="EMBL" id="JAINVB010000001">
    <property type="protein sequence ID" value="MCK0088139.1"/>
    <property type="molecule type" value="Genomic_DNA"/>
</dbReference>
<reference evidence="1" key="2">
    <citation type="journal article" date="2022" name="Cell Host Microbe">
        <title>Colonization of the live biotherapeutic product VE303 and modulation of the microbiota and metabolites in healthy volunteers.</title>
        <authorList>
            <person name="Dsouza M."/>
            <person name="Menon R."/>
            <person name="Crossette E."/>
            <person name="Bhattarai S.K."/>
            <person name="Schneider J."/>
            <person name="Kim Y.G."/>
            <person name="Reddy S."/>
            <person name="Caballero S."/>
            <person name="Felix C."/>
            <person name="Cornacchione L."/>
            <person name="Hendrickson J."/>
            <person name="Watson A.R."/>
            <person name="Minot S.S."/>
            <person name="Greenfield N."/>
            <person name="Schopf L."/>
            <person name="Szabady R."/>
            <person name="Patarroyo J."/>
            <person name="Smith W."/>
            <person name="Harrison P."/>
            <person name="Kuijper E.J."/>
            <person name="Kelly C.P."/>
            <person name="Olle B."/>
            <person name="Bobilev D."/>
            <person name="Silber J.L."/>
            <person name="Bucci V."/>
            <person name="Roberts B."/>
            <person name="Faith J."/>
            <person name="Norman J.M."/>
        </authorList>
    </citation>
    <scope>NUCLEOTIDE SEQUENCE</scope>
    <source>
        <strain evidence="1">VE303-04</strain>
    </source>
</reference>
<dbReference type="RefSeq" id="WP_021642204.1">
    <property type="nucleotide sequence ID" value="NZ_CACRUA010000007.1"/>
</dbReference>
<evidence type="ECO:0000313" key="2">
    <source>
        <dbReference type="EMBL" id="VYT78661.1"/>
    </source>
</evidence>